<name>A0A450XPZ6_9GAMM</name>
<organism evidence="2">
    <name type="scientific">Candidatus Kentrum sp. MB</name>
    <dbReference type="NCBI Taxonomy" id="2138164"/>
    <lineage>
        <taxon>Bacteria</taxon>
        <taxon>Pseudomonadati</taxon>
        <taxon>Pseudomonadota</taxon>
        <taxon>Gammaproteobacteria</taxon>
        <taxon>Candidatus Kentrum</taxon>
    </lineage>
</organism>
<accession>A0A450XPZ6</accession>
<protein>
    <submittedName>
        <fullName evidence="2">Uncharacterized protein</fullName>
    </submittedName>
</protein>
<dbReference type="EMBL" id="CAADFO010000025">
    <property type="protein sequence ID" value="VFK27103.1"/>
    <property type="molecule type" value="Genomic_DNA"/>
</dbReference>
<reference evidence="2" key="1">
    <citation type="submission" date="2019-02" db="EMBL/GenBank/DDBJ databases">
        <authorList>
            <person name="Gruber-Vodicka R. H."/>
            <person name="Seah K. B. B."/>
        </authorList>
    </citation>
    <scope>NUCLEOTIDE SEQUENCE</scope>
    <source>
        <strain evidence="1">BECK_BZ197</strain>
        <strain evidence="3">BECK_BZ198</strain>
        <strain evidence="2">BECK_BZ199</strain>
    </source>
</reference>
<evidence type="ECO:0000313" key="1">
    <source>
        <dbReference type="EMBL" id="VFK27103.1"/>
    </source>
</evidence>
<dbReference type="AlphaFoldDB" id="A0A450XPZ6"/>
<evidence type="ECO:0000313" key="2">
    <source>
        <dbReference type="EMBL" id="VFK31403.1"/>
    </source>
</evidence>
<sequence length="212" mass="24408">MVKRQSTGLFAWLRVFAQAVISEVAVLMIRRSLIQTLASEHNELAFSHVELSWFGMQTDYPVRRSLIVSRSTLFRGCKILEIAVCFRIGAFTQRPKGWTGFPNIRANHPGHQGKSNFPSTIDRSEYFDVCQIDLTRRSGNQNAMAPKMYCHLDRRERSRTASEGIDFSFRSKSILHLRDGSPSGRDDSTFFAPWYFGSDFAELDRDNRHQKH</sequence>
<proteinExistence type="predicted"/>
<dbReference type="EMBL" id="CAADGH010000023">
    <property type="protein sequence ID" value="VFK75468.1"/>
    <property type="molecule type" value="Genomic_DNA"/>
</dbReference>
<dbReference type="EMBL" id="CAADFQ010000023">
    <property type="protein sequence ID" value="VFK31403.1"/>
    <property type="molecule type" value="Genomic_DNA"/>
</dbReference>
<evidence type="ECO:0000313" key="3">
    <source>
        <dbReference type="EMBL" id="VFK75468.1"/>
    </source>
</evidence>
<gene>
    <name evidence="1" type="ORF">BECKMB1821G_GA0114241_102520</name>
    <name evidence="3" type="ORF">BECKMB1821H_GA0114242_102320</name>
    <name evidence="2" type="ORF">BECKMB1821I_GA0114274_102320</name>
</gene>